<dbReference type="NCBIfam" id="NF035926">
    <property type="entry name" value="scyF_NHL_VPEP"/>
    <property type="match status" value="1"/>
</dbReference>
<dbReference type="CDD" id="cd05819">
    <property type="entry name" value="NHL"/>
    <property type="match status" value="1"/>
</dbReference>
<dbReference type="GO" id="GO:0008270">
    <property type="term" value="F:zinc ion binding"/>
    <property type="evidence" value="ECO:0007669"/>
    <property type="project" value="UniProtKB-KW"/>
</dbReference>
<feature type="chain" id="PRO_5030092516" evidence="3">
    <location>
        <begin position="28"/>
        <end position="404"/>
    </location>
</feature>
<protein>
    <submittedName>
        <fullName evidence="4">Uncharacterized protein</fullName>
    </submittedName>
</protein>
<evidence type="ECO:0000256" key="1">
    <source>
        <dbReference type="ARBA" id="ARBA00022737"/>
    </source>
</evidence>
<dbReference type="Gene3D" id="2.120.10.30">
    <property type="entry name" value="TolB, C-terminal domain"/>
    <property type="match status" value="2"/>
</dbReference>
<feature type="repeat" description="NHL" evidence="2">
    <location>
        <begin position="198"/>
        <end position="242"/>
    </location>
</feature>
<dbReference type="Proteomes" id="UP000271624">
    <property type="component" value="Unassembled WGS sequence"/>
</dbReference>
<name>A0A433VBA7_9CYAN</name>
<evidence type="ECO:0000256" key="2">
    <source>
        <dbReference type="PROSITE-ProRule" id="PRU00504"/>
    </source>
</evidence>
<dbReference type="InterPro" id="IPR011042">
    <property type="entry name" value="6-blade_b-propeller_TolB-like"/>
</dbReference>
<comment type="caution">
    <text evidence="4">The sequence shown here is derived from an EMBL/GenBank/DDBJ whole genome shotgun (WGS) entry which is preliminary data.</text>
</comment>
<dbReference type="Pfam" id="PF01436">
    <property type="entry name" value="NHL"/>
    <property type="match status" value="1"/>
</dbReference>
<dbReference type="InterPro" id="IPR001258">
    <property type="entry name" value="NHL_repeat"/>
</dbReference>
<dbReference type="RefSeq" id="WP_127083364.1">
    <property type="nucleotide sequence ID" value="NZ_RSCL01000013.1"/>
</dbReference>
<feature type="repeat" description="NHL" evidence="2">
    <location>
        <begin position="246"/>
        <end position="289"/>
    </location>
</feature>
<accession>A0A433VBA7</accession>
<dbReference type="PANTHER" id="PTHR24104:SF25">
    <property type="entry name" value="PROTEIN LIN-41"/>
    <property type="match status" value="1"/>
</dbReference>
<sequence length="404" mass="43067">MGLVKNLSLTIASTGCMFLAATSQASAVSLSFNSQIGSPGFGPPVGAPGELFVPQGIAVQDSTNQIFVANGRGVNQDGSFNPALGNRIEVYDPQGNHLRAISFGSQQKGPGLDQTADLKFHPVTGELHMGDVYNSEIDVYNPNTGEYVRSYGSFSGPVADRLFFGPGGMQFDKNNNLYVTDFSGDVIKKYDGTTGELIRTFGSNGTELGQFQGPAGLNISQNTGNIYVTDQYNNRVQVFNPEGTPLFAFGTKGSEPGQLSEAIGIELDEFDNIYVADSVNSRVQVFDKDGNFLTAYGEPARNADGQVVPPPAFGGPPFGNPPDLTPGVFNWTGGAHYDRGKLYVGDFFQGRVQVLNVDKGSTKVPEPGALVGFGLLGLAATKSIIKRRRQRKLGEDLLAKVELV</sequence>
<keyword evidence="5" id="KW-1185">Reference proteome</keyword>
<dbReference type="OrthoDB" id="9799230at2"/>
<dbReference type="PROSITE" id="PS51125">
    <property type="entry name" value="NHL"/>
    <property type="match status" value="2"/>
</dbReference>
<dbReference type="InterPro" id="IPR050952">
    <property type="entry name" value="TRIM-NHL_E3_ligases"/>
</dbReference>
<feature type="signal peptide" evidence="3">
    <location>
        <begin position="1"/>
        <end position="27"/>
    </location>
</feature>
<keyword evidence="1" id="KW-0677">Repeat</keyword>
<dbReference type="PANTHER" id="PTHR24104">
    <property type="entry name" value="E3 UBIQUITIN-PROTEIN LIGASE NHLRC1-RELATED"/>
    <property type="match status" value="1"/>
</dbReference>
<dbReference type="AlphaFoldDB" id="A0A433VBA7"/>
<dbReference type="EMBL" id="RSCL01000013">
    <property type="protein sequence ID" value="RUT03386.1"/>
    <property type="molecule type" value="Genomic_DNA"/>
</dbReference>
<dbReference type="SUPFAM" id="SSF63829">
    <property type="entry name" value="Calcium-dependent phosphotriesterase"/>
    <property type="match status" value="1"/>
</dbReference>
<evidence type="ECO:0000256" key="3">
    <source>
        <dbReference type="SAM" id="SignalP"/>
    </source>
</evidence>
<evidence type="ECO:0000313" key="4">
    <source>
        <dbReference type="EMBL" id="RUT03386.1"/>
    </source>
</evidence>
<reference evidence="4" key="1">
    <citation type="submission" date="2018-12" db="EMBL/GenBank/DDBJ databases">
        <authorList>
            <person name="Will S."/>
            <person name="Neumann-Schaal M."/>
            <person name="Henke P."/>
        </authorList>
    </citation>
    <scope>NUCLEOTIDE SEQUENCE</scope>
    <source>
        <strain evidence="4">PCC 7102</strain>
    </source>
</reference>
<evidence type="ECO:0000313" key="5">
    <source>
        <dbReference type="Proteomes" id="UP000271624"/>
    </source>
</evidence>
<proteinExistence type="predicted"/>
<dbReference type="NCBIfam" id="TIGR02595">
    <property type="entry name" value="PEP_CTERM"/>
    <property type="match status" value="1"/>
</dbReference>
<reference evidence="4" key="2">
    <citation type="journal article" date="2019" name="Genome Biol. Evol.">
        <title>Day and night: Metabolic profiles and evolutionary relationships of six axenic non-marine cyanobacteria.</title>
        <authorList>
            <person name="Will S.E."/>
            <person name="Henke P."/>
            <person name="Boedeker C."/>
            <person name="Huang S."/>
            <person name="Brinkmann H."/>
            <person name="Rohde M."/>
            <person name="Jarek M."/>
            <person name="Friedl T."/>
            <person name="Seufert S."/>
            <person name="Schumacher M."/>
            <person name="Overmann J."/>
            <person name="Neumann-Schaal M."/>
            <person name="Petersen J."/>
        </authorList>
    </citation>
    <scope>NUCLEOTIDE SEQUENCE [LARGE SCALE GENOMIC DNA]</scope>
    <source>
        <strain evidence="4">PCC 7102</strain>
    </source>
</reference>
<dbReference type="PROSITE" id="PS51257">
    <property type="entry name" value="PROKAR_LIPOPROTEIN"/>
    <property type="match status" value="1"/>
</dbReference>
<gene>
    <name evidence="4" type="ORF">DSM106972_050250</name>
</gene>
<organism evidence="4 5">
    <name type="scientific">Dulcicalothrix desertica PCC 7102</name>
    <dbReference type="NCBI Taxonomy" id="232991"/>
    <lineage>
        <taxon>Bacteria</taxon>
        <taxon>Bacillati</taxon>
        <taxon>Cyanobacteriota</taxon>
        <taxon>Cyanophyceae</taxon>
        <taxon>Nostocales</taxon>
        <taxon>Calotrichaceae</taxon>
        <taxon>Dulcicalothrix</taxon>
    </lineage>
</organism>
<keyword evidence="3" id="KW-0732">Signal</keyword>
<dbReference type="InterPro" id="IPR013424">
    <property type="entry name" value="Ice-binding_C"/>
</dbReference>